<name>A0A091B7K7_9GAMM</name>
<dbReference type="AlphaFoldDB" id="A0A091B7K7"/>
<protein>
    <recommendedName>
        <fullName evidence="11">Stress response kinase A</fullName>
        <ecNumber evidence="11">2.7.11.1</ecNumber>
    </recommendedName>
    <alternativeName>
        <fullName evidence="11">Serine/threonine-protein kinase SrkA</fullName>
    </alternativeName>
</protein>
<evidence type="ECO:0000256" key="4">
    <source>
        <dbReference type="ARBA" id="ARBA00022679"/>
    </source>
</evidence>
<dbReference type="Proteomes" id="UP000029391">
    <property type="component" value="Unassembled WGS sequence"/>
</dbReference>
<dbReference type="GO" id="GO:0005524">
    <property type="term" value="F:ATP binding"/>
    <property type="evidence" value="ECO:0007669"/>
    <property type="project" value="UniProtKB-UniRule"/>
</dbReference>
<keyword evidence="4 11" id="KW-0808">Transferase</keyword>
<reference evidence="13 14" key="1">
    <citation type="submission" date="2013-09" db="EMBL/GenBank/DDBJ databases">
        <title>Genome sequencing of Arenimonas composti.</title>
        <authorList>
            <person name="Chen F."/>
            <person name="Wang G."/>
        </authorList>
    </citation>
    <scope>NUCLEOTIDE SEQUENCE [LARGE SCALE GENOMIC DNA]</scope>
    <source>
        <strain evidence="13 14">TR7-09</strain>
    </source>
</reference>
<keyword evidence="1 11" id="KW-0963">Cytoplasm</keyword>
<dbReference type="GO" id="GO:0004674">
    <property type="term" value="F:protein serine/threonine kinase activity"/>
    <property type="evidence" value="ECO:0007669"/>
    <property type="project" value="UniProtKB-UniRule"/>
</dbReference>
<comment type="similarity">
    <text evidence="11">Belongs to the SrkA/RdoA protein kinase family.</text>
</comment>
<evidence type="ECO:0000256" key="3">
    <source>
        <dbReference type="ARBA" id="ARBA00022553"/>
    </source>
</evidence>
<comment type="subcellular location">
    <subcellularLocation>
        <location evidence="11">Cytoplasm</location>
    </subcellularLocation>
</comment>
<dbReference type="HAMAP" id="MF_01497">
    <property type="entry name" value="SrkA_kinase"/>
    <property type="match status" value="1"/>
</dbReference>
<gene>
    <name evidence="11" type="primary">srkA</name>
    <name evidence="13" type="ORF">P873_14180</name>
</gene>
<comment type="subunit">
    <text evidence="11">Monomer.</text>
</comment>
<evidence type="ECO:0000256" key="8">
    <source>
        <dbReference type="ARBA" id="ARBA00022840"/>
    </source>
</evidence>
<dbReference type="RefSeq" id="WP_026817852.1">
    <property type="nucleotide sequence ID" value="NZ_AWXU01000051.1"/>
</dbReference>
<evidence type="ECO:0000256" key="6">
    <source>
        <dbReference type="ARBA" id="ARBA00022741"/>
    </source>
</evidence>
<dbReference type="Gene3D" id="1.20.1270.170">
    <property type="match status" value="1"/>
</dbReference>
<evidence type="ECO:0000313" key="13">
    <source>
        <dbReference type="EMBL" id="KFN48643.1"/>
    </source>
</evidence>
<comment type="catalytic activity">
    <reaction evidence="11">
        <text>L-seryl-[protein] + ATP = O-phospho-L-seryl-[protein] + ADP + H(+)</text>
        <dbReference type="Rhea" id="RHEA:17989"/>
        <dbReference type="Rhea" id="RHEA-COMP:9863"/>
        <dbReference type="Rhea" id="RHEA-COMP:11604"/>
        <dbReference type="ChEBI" id="CHEBI:15378"/>
        <dbReference type="ChEBI" id="CHEBI:29999"/>
        <dbReference type="ChEBI" id="CHEBI:30616"/>
        <dbReference type="ChEBI" id="CHEBI:83421"/>
        <dbReference type="ChEBI" id="CHEBI:456216"/>
        <dbReference type="EC" id="2.7.11.1"/>
    </reaction>
</comment>
<evidence type="ECO:0000256" key="5">
    <source>
        <dbReference type="ARBA" id="ARBA00022723"/>
    </source>
</evidence>
<evidence type="ECO:0000256" key="10">
    <source>
        <dbReference type="ARBA" id="ARBA00023016"/>
    </source>
</evidence>
<organism evidence="13 14">
    <name type="scientific">Arenimonas composti TR7-09 = DSM 18010</name>
    <dbReference type="NCBI Taxonomy" id="1121013"/>
    <lineage>
        <taxon>Bacteria</taxon>
        <taxon>Pseudomonadati</taxon>
        <taxon>Pseudomonadota</taxon>
        <taxon>Gammaproteobacteria</taxon>
        <taxon>Lysobacterales</taxon>
        <taxon>Lysobacteraceae</taxon>
        <taxon>Arenimonas</taxon>
    </lineage>
</organism>
<dbReference type="Gene3D" id="3.30.200.70">
    <property type="match status" value="1"/>
</dbReference>
<evidence type="ECO:0000256" key="9">
    <source>
        <dbReference type="ARBA" id="ARBA00022842"/>
    </source>
</evidence>
<feature type="active site" description="Proton acceptor" evidence="11">
    <location>
        <position position="227"/>
    </location>
</feature>
<proteinExistence type="inferred from homology"/>
<keyword evidence="3 11" id="KW-0597">Phosphoprotein</keyword>
<dbReference type="GO" id="GO:0005737">
    <property type="term" value="C:cytoplasm"/>
    <property type="evidence" value="ECO:0007669"/>
    <property type="project" value="UniProtKB-SubCell"/>
</dbReference>
<feature type="binding site" evidence="11">
    <location>
        <position position="244"/>
    </location>
    <ligand>
        <name>Mg(2+)</name>
        <dbReference type="ChEBI" id="CHEBI:18420"/>
    </ligand>
</feature>
<keyword evidence="7 11" id="KW-0418">Kinase</keyword>
<dbReference type="InterPro" id="IPR011009">
    <property type="entry name" value="Kinase-like_dom_sf"/>
</dbReference>
<dbReference type="EMBL" id="AWXU01000051">
    <property type="protein sequence ID" value="KFN48643.1"/>
    <property type="molecule type" value="Genomic_DNA"/>
</dbReference>
<dbReference type="NCBIfam" id="NF008738">
    <property type="entry name" value="PRK11768.1"/>
    <property type="match status" value="1"/>
</dbReference>
<feature type="binding site" evidence="11">
    <location>
        <position position="232"/>
    </location>
    <ligand>
        <name>Mg(2+)</name>
        <dbReference type="ChEBI" id="CHEBI:18420"/>
    </ligand>
</feature>
<dbReference type="InterPro" id="IPR032882">
    <property type="entry name" value="SrkA/RdoA"/>
</dbReference>
<dbReference type="SUPFAM" id="SSF56112">
    <property type="entry name" value="Protein kinase-like (PK-like)"/>
    <property type="match status" value="1"/>
</dbReference>
<keyword evidence="5 11" id="KW-0479">Metal-binding</keyword>
<evidence type="ECO:0000256" key="11">
    <source>
        <dbReference type="HAMAP-Rule" id="MF_01497"/>
    </source>
</evidence>
<dbReference type="Pfam" id="PF01636">
    <property type="entry name" value="APH"/>
    <property type="match status" value="1"/>
</dbReference>
<comment type="caution">
    <text evidence="13">The sequence shown here is derived from an EMBL/GenBank/DDBJ whole genome shotgun (WGS) entry which is preliminary data.</text>
</comment>
<comment type="catalytic activity">
    <reaction evidence="11">
        <text>L-threonyl-[protein] + ATP = O-phospho-L-threonyl-[protein] + ADP + H(+)</text>
        <dbReference type="Rhea" id="RHEA:46608"/>
        <dbReference type="Rhea" id="RHEA-COMP:11060"/>
        <dbReference type="Rhea" id="RHEA-COMP:11605"/>
        <dbReference type="ChEBI" id="CHEBI:15378"/>
        <dbReference type="ChEBI" id="CHEBI:30013"/>
        <dbReference type="ChEBI" id="CHEBI:30616"/>
        <dbReference type="ChEBI" id="CHEBI:61977"/>
        <dbReference type="ChEBI" id="CHEBI:456216"/>
        <dbReference type="EC" id="2.7.11.1"/>
    </reaction>
</comment>
<dbReference type="EC" id="2.7.11.1" evidence="11"/>
<feature type="site" description="ATP" evidence="11">
    <location>
        <position position="37"/>
    </location>
</feature>
<keyword evidence="10 11" id="KW-0346">Stress response</keyword>
<keyword evidence="8 11" id="KW-0067">ATP-binding</keyword>
<evidence type="ECO:0000256" key="2">
    <source>
        <dbReference type="ARBA" id="ARBA00022527"/>
    </source>
</evidence>
<keyword evidence="14" id="KW-1185">Reference proteome</keyword>
<dbReference type="OrthoDB" id="5392197at2"/>
<evidence type="ECO:0000313" key="14">
    <source>
        <dbReference type="Proteomes" id="UP000029391"/>
    </source>
</evidence>
<dbReference type="GO" id="GO:0106310">
    <property type="term" value="F:protein serine kinase activity"/>
    <property type="evidence" value="ECO:0007669"/>
    <property type="project" value="RHEA"/>
</dbReference>
<sequence>MTDGAETPFAGLDPDMILAAVEALGLRADGRVLALNSFENRVYRVGLEGETGNEERATSGGARFARMAQGNGGGAVVVKFYRPGRWSDEGIREEHAFVAELAAADISVVAPLAFAGETLHRHAGYRYALFPLRGGHAPELGDRDVLRHLGRVLGRLHAVGAGARFAHRPVLDVEHFGHAPIDFLLDGDWLPDDLGENVAVLADAVLEDVEERFAALPDIAMLRLHGDCHPGNILWRDGHAHFVDLDDCLTGPAVQDLWMLAGRREDSGPAWRWLLEGYGEFRAFDRRELALVEPLRALRLLHYNGWIARRWHDPAFPAAFPAFATRAWWEALIGQLQEQLAAFAEPPVDPDAR</sequence>
<feature type="domain" description="Aminoglycoside phosphotransferase" evidence="12">
    <location>
        <begin position="59"/>
        <end position="289"/>
    </location>
</feature>
<keyword evidence="2 11" id="KW-0723">Serine/threonine-protein kinase</keyword>
<dbReference type="PANTHER" id="PTHR39573:SF1">
    <property type="entry name" value="STRESS RESPONSE KINASE A"/>
    <property type="match status" value="1"/>
</dbReference>
<evidence type="ECO:0000256" key="7">
    <source>
        <dbReference type="ARBA" id="ARBA00022777"/>
    </source>
</evidence>
<evidence type="ECO:0000259" key="12">
    <source>
        <dbReference type="Pfam" id="PF01636"/>
    </source>
</evidence>
<comment type="function">
    <text evidence="11">A protein kinase that phosphorylates Ser and Thr residues. Probably acts to suppress the effects of stress linked to accumulation of reactive oxygen species. Probably involved in the extracytoplasmic stress response.</text>
</comment>
<dbReference type="InterPro" id="IPR002575">
    <property type="entry name" value="Aminoglycoside_PTrfase"/>
</dbReference>
<dbReference type="STRING" id="1121013.GCA_000426365_02033"/>
<dbReference type="GO" id="GO:0000287">
    <property type="term" value="F:magnesium ion binding"/>
    <property type="evidence" value="ECO:0007669"/>
    <property type="project" value="UniProtKB-UniRule"/>
</dbReference>
<comment type="cofactor">
    <cofactor evidence="11">
        <name>Mg(2+)</name>
        <dbReference type="ChEBI" id="CHEBI:18420"/>
    </cofactor>
</comment>
<dbReference type="PANTHER" id="PTHR39573">
    <property type="entry name" value="STRESS RESPONSE KINASE A"/>
    <property type="match status" value="1"/>
</dbReference>
<keyword evidence="6 11" id="KW-0547">Nucleotide-binding</keyword>
<evidence type="ECO:0000256" key="1">
    <source>
        <dbReference type="ARBA" id="ARBA00022490"/>
    </source>
</evidence>
<dbReference type="Gene3D" id="1.10.510.10">
    <property type="entry name" value="Transferase(Phosphotransferase) domain 1"/>
    <property type="match status" value="1"/>
</dbReference>
<keyword evidence="9 11" id="KW-0460">Magnesium</keyword>
<dbReference type="eggNOG" id="COG2334">
    <property type="taxonomic scope" value="Bacteria"/>
</dbReference>
<accession>A0A091B7K7</accession>
<feature type="active site" evidence="11">
    <location>
        <position position="244"/>
    </location>
</feature>